<evidence type="ECO:0000256" key="2">
    <source>
        <dbReference type="ARBA" id="ARBA00023125"/>
    </source>
</evidence>
<dbReference type="InterPro" id="IPR018060">
    <property type="entry name" value="HTH_AraC"/>
</dbReference>
<dbReference type="InterPro" id="IPR018062">
    <property type="entry name" value="HTH_AraC-typ_CS"/>
</dbReference>
<evidence type="ECO:0000313" key="5">
    <source>
        <dbReference type="EMBL" id="THU39487.1"/>
    </source>
</evidence>
<dbReference type="PROSITE" id="PS00041">
    <property type="entry name" value="HTH_ARAC_FAMILY_1"/>
    <property type="match status" value="1"/>
</dbReference>
<evidence type="ECO:0000256" key="3">
    <source>
        <dbReference type="ARBA" id="ARBA00023163"/>
    </source>
</evidence>
<keyword evidence="1" id="KW-0805">Transcription regulation</keyword>
<dbReference type="Proteomes" id="UP000306918">
    <property type="component" value="Unassembled WGS sequence"/>
</dbReference>
<dbReference type="Pfam" id="PF12833">
    <property type="entry name" value="HTH_18"/>
    <property type="match status" value="1"/>
</dbReference>
<evidence type="ECO:0000313" key="6">
    <source>
        <dbReference type="Proteomes" id="UP000306918"/>
    </source>
</evidence>
<comment type="caution">
    <text evidence="5">The sequence shown here is derived from an EMBL/GenBank/DDBJ whole genome shotgun (WGS) entry which is preliminary data.</text>
</comment>
<dbReference type="PANTHER" id="PTHR43280">
    <property type="entry name" value="ARAC-FAMILY TRANSCRIPTIONAL REGULATOR"/>
    <property type="match status" value="1"/>
</dbReference>
<dbReference type="AlphaFoldDB" id="A0A4S8HV50"/>
<feature type="domain" description="HTH araC/xylS-type" evidence="4">
    <location>
        <begin position="34"/>
        <end position="131"/>
    </location>
</feature>
<keyword evidence="3" id="KW-0804">Transcription</keyword>
<organism evidence="5 6">
    <name type="scientific">Niastella caeni</name>
    <dbReference type="NCBI Taxonomy" id="2569763"/>
    <lineage>
        <taxon>Bacteria</taxon>
        <taxon>Pseudomonadati</taxon>
        <taxon>Bacteroidota</taxon>
        <taxon>Chitinophagia</taxon>
        <taxon>Chitinophagales</taxon>
        <taxon>Chitinophagaceae</taxon>
        <taxon>Niastella</taxon>
    </lineage>
</organism>
<dbReference type="EMBL" id="STFF01000003">
    <property type="protein sequence ID" value="THU39487.1"/>
    <property type="molecule type" value="Genomic_DNA"/>
</dbReference>
<keyword evidence="6" id="KW-1185">Reference proteome</keyword>
<dbReference type="SMART" id="SM00342">
    <property type="entry name" value="HTH_ARAC"/>
    <property type="match status" value="1"/>
</dbReference>
<accession>A0A4S8HV50</accession>
<dbReference type="GO" id="GO:0003700">
    <property type="term" value="F:DNA-binding transcription factor activity"/>
    <property type="evidence" value="ECO:0007669"/>
    <property type="project" value="InterPro"/>
</dbReference>
<evidence type="ECO:0000256" key="1">
    <source>
        <dbReference type="ARBA" id="ARBA00023015"/>
    </source>
</evidence>
<reference evidence="5 6" key="1">
    <citation type="submission" date="2019-04" db="EMBL/GenBank/DDBJ databases">
        <title>Niastella caeni sp. nov., isolated from activated sludge.</title>
        <authorList>
            <person name="Sheng M."/>
        </authorList>
    </citation>
    <scope>NUCLEOTIDE SEQUENCE [LARGE SCALE GENOMIC DNA]</scope>
    <source>
        <strain evidence="5 6">HX-2-15</strain>
    </source>
</reference>
<keyword evidence="2" id="KW-0238">DNA-binding</keyword>
<dbReference type="GO" id="GO:0043565">
    <property type="term" value="F:sequence-specific DNA binding"/>
    <property type="evidence" value="ECO:0007669"/>
    <property type="project" value="InterPro"/>
</dbReference>
<name>A0A4S8HV50_9BACT</name>
<dbReference type="OrthoDB" id="677736at2"/>
<protein>
    <submittedName>
        <fullName evidence="5">Helix-turn-helix transcriptional regulator</fullName>
    </submittedName>
</protein>
<dbReference type="InterPro" id="IPR009057">
    <property type="entry name" value="Homeodomain-like_sf"/>
</dbReference>
<dbReference type="PROSITE" id="PS01124">
    <property type="entry name" value="HTH_ARAC_FAMILY_2"/>
    <property type="match status" value="1"/>
</dbReference>
<evidence type="ECO:0000259" key="4">
    <source>
        <dbReference type="PROSITE" id="PS01124"/>
    </source>
</evidence>
<proteinExistence type="predicted"/>
<sequence length="140" mass="15985">MWPRTRFLFIYHYSFKQACMPKRNYKRGIVAVVAQIKKIIDANPANGKSTATLATEHGISRNALQEVFKEKYHQPIGQYKLQLRMEEARQLLKAGKSIKEVAFILNYASPSSFSNAFSNFYNISASEWLQDGGYNANKQG</sequence>
<dbReference type="PANTHER" id="PTHR43280:SF31">
    <property type="entry name" value="TRANSCRIPTIONAL REGULATORY PROTEIN"/>
    <property type="match status" value="1"/>
</dbReference>
<dbReference type="Gene3D" id="1.10.10.60">
    <property type="entry name" value="Homeodomain-like"/>
    <property type="match status" value="1"/>
</dbReference>
<dbReference type="SUPFAM" id="SSF46689">
    <property type="entry name" value="Homeodomain-like"/>
    <property type="match status" value="1"/>
</dbReference>
<gene>
    <name evidence="5" type="ORF">FAM09_13365</name>
</gene>